<accession>A0A9P0EZL9</accession>
<evidence type="ECO:0000313" key="10">
    <source>
        <dbReference type="Proteomes" id="UP001152759"/>
    </source>
</evidence>
<evidence type="ECO:0000256" key="3">
    <source>
        <dbReference type="ARBA" id="ARBA00022692"/>
    </source>
</evidence>
<evidence type="ECO:0000313" key="9">
    <source>
        <dbReference type="EMBL" id="CAH0383487.1"/>
    </source>
</evidence>
<comment type="subcellular location">
    <subcellularLocation>
        <location evidence="1">Cell membrane</location>
        <topology evidence="1">Multi-pass membrane protein</topology>
    </subcellularLocation>
</comment>
<organism evidence="9 10">
    <name type="scientific">Bemisia tabaci</name>
    <name type="common">Sweetpotato whitefly</name>
    <name type="synonym">Aleurodes tabaci</name>
    <dbReference type="NCBI Taxonomy" id="7038"/>
    <lineage>
        <taxon>Eukaryota</taxon>
        <taxon>Metazoa</taxon>
        <taxon>Ecdysozoa</taxon>
        <taxon>Arthropoda</taxon>
        <taxon>Hexapoda</taxon>
        <taxon>Insecta</taxon>
        <taxon>Pterygota</taxon>
        <taxon>Neoptera</taxon>
        <taxon>Paraneoptera</taxon>
        <taxon>Hemiptera</taxon>
        <taxon>Sternorrhyncha</taxon>
        <taxon>Aleyrodoidea</taxon>
        <taxon>Aleyrodidae</taxon>
        <taxon>Aleyrodinae</taxon>
        <taxon>Bemisia</taxon>
    </lineage>
</organism>
<dbReference type="PANTHER" id="PTHR42643:SF38">
    <property type="entry name" value="IONOTROPIC RECEPTOR 100A"/>
    <property type="match status" value="1"/>
</dbReference>
<sequence length="766" mass="89059">MLPVTGAQYFADVNGISAVDSWEPLILAFNMCQTIVKRTELKLFYIVDMKTHLPSSHLIESLHTTSIQTILISHHSKVNSSVVANGPKNMIFILEDFQELFDLIFFTISHADSIEIKKKIVAGLGHNEKHHGYMLKETLPRHCIKVDGHYLWSGDGKVCSKVLSISSSELEDRSVLSDEVFNATRGLCFSKIWNCKNHLIIMFKNVQHNPTMTLSNGTLKGDDTSGLIFCFKFLWRFFKGRNTVICNPGSCEKYDAFTENLISYRKDNHEIFLDFSWNNLHGKPLGVSINFLRDPDLRVSNRPFWSDYYKFYMNVLDSLRSSLNFTLISTPYESKSLIEETLRFGIDFLPFDTGIISKGSDHSKFEFSVSIDTSILCIATPHSGFMSQGLVVFESLPPAVWILTCVTFVSFVFFQYIFQYFQRESFNHFYTDAEVDYYRNTSSLLTVYAYFMCGSPPSLHLGRLFTGKILFAIFSFASIILSTVFLSGMTTLLTDKVMYPEIDSLETLEMSDHFIQTSENLDGNMLIFIDELNQSDTMKAKFIDSMHYFIQYLSSDVGLQLWKATNVSDLEDFYRSYEENLEDKVKKLWEHVRLIAEKDAFLLSLRFSSTQEKTIRIKHFSLKRTEIYEYHLMEECLMTYPLMFIFPRNWFFFDRFNQMIAQYFETGLAEMILTKTMKEDQRQQLFFSADNDVREPRAYSLNDLQSAFIGLVIGLFLSFLIFVGEILFDIFEHTLMAKYLKKWKSWIALTAWNYIQQAKFWHYGKK</sequence>
<dbReference type="GO" id="GO:0005886">
    <property type="term" value="C:plasma membrane"/>
    <property type="evidence" value="ECO:0007669"/>
    <property type="project" value="UniProtKB-SubCell"/>
</dbReference>
<proteinExistence type="predicted"/>
<evidence type="ECO:0008006" key="11">
    <source>
        <dbReference type="Google" id="ProtNLM"/>
    </source>
</evidence>
<dbReference type="AlphaFoldDB" id="A0A9P0EZL9"/>
<dbReference type="PANTHER" id="PTHR42643">
    <property type="entry name" value="IONOTROPIC RECEPTOR 20A-RELATED"/>
    <property type="match status" value="1"/>
</dbReference>
<evidence type="ECO:0000256" key="2">
    <source>
        <dbReference type="ARBA" id="ARBA00022475"/>
    </source>
</evidence>
<keyword evidence="3 8" id="KW-0812">Transmembrane</keyword>
<evidence type="ECO:0000256" key="4">
    <source>
        <dbReference type="ARBA" id="ARBA00022989"/>
    </source>
</evidence>
<dbReference type="EMBL" id="OU963871">
    <property type="protein sequence ID" value="CAH0383487.1"/>
    <property type="molecule type" value="Genomic_DNA"/>
</dbReference>
<dbReference type="Gene3D" id="1.10.287.70">
    <property type="match status" value="1"/>
</dbReference>
<evidence type="ECO:0000256" key="8">
    <source>
        <dbReference type="SAM" id="Phobius"/>
    </source>
</evidence>
<feature type="transmembrane region" description="Helical" evidence="8">
    <location>
        <begin position="399"/>
        <end position="418"/>
    </location>
</feature>
<evidence type="ECO:0000256" key="1">
    <source>
        <dbReference type="ARBA" id="ARBA00004651"/>
    </source>
</evidence>
<feature type="transmembrane region" description="Helical" evidence="8">
    <location>
        <begin position="707"/>
        <end position="731"/>
    </location>
</feature>
<keyword evidence="6" id="KW-0675">Receptor</keyword>
<keyword evidence="7" id="KW-0325">Glycoprotein</keyword>
<evidence type="ECO:0000256" key="6">
    <source>
        <dbReference type="ARBA" id="ARBA00023170"/>
    </source>
</evidence>
<reference evidence="9" key="1">
    <citation type="submission" date="2021-12" db="EMBL/GenBank/DDBJ databases">
        <authorList>
            <person name="King R."/>
        </authorList>
    </citation>
    <scope>NUCLEOTIDE SEQUENCE</scope>
</reference>
<feature type="transmembrane region" description="Helical" evidence="8">
    <location>
        <begin position="469"/>
        <end position="493"/>
    </location>
</feature>
<dbReference type="SUPFAM" id="SSF53850">
    <property type="entry name" value="Periplasmic binding protein-like II"/>
    <property type="match status" value="1"/>
</dbReference>
<dbReference type="InterPro" id="IPR052192">
    <property type="entry name" value="Insect_Ionotropic_Sensory_Rcpt"/>
</dbReference>
<keyword evidence="5 8" id="KW-0472">Membrane</keyword>
<gene>
    <name evidence="9" type="ORF">BEMITA_LOCUS2931</name>
</gene>
<dbReference type="Proteomes" id="UP001152759">
    <property type="component" value="Chromosome 10"/>
</dbReference>
<keyword evidence="10" id="KW-1185">Reference proteome</keyword>
<protein>
    <recommendedName>
        <fullName evidence="11">Ionotropic receptor</fullName>
    </recommendedName>
</protein>
<name>A0A9P0EZL9_BEMTA</name>
<keyword evidence="4 8" id="KW-1133">Transmembrane helix</keyword>
<keyword evidence="2" id="KW-1003">Cell membrane</keyword>
<evidence type="ECO:0000256" key="5">
    <source>
        <dbReference type="ARBA" id="ARBA00023136"/>
    </source>
</evidence>
<evidence type="ECO:0000256" key="7">
    <source>
        <dbReference type="ARBA" id="ARBA00023180"/>
    </source>
</evidence>